<keyword evidence="4" id="KW-1185">Reference proteome</keyword>
<evidence type="ECO:0000256" key="2">
    <source>
        <dbReference type="SAM" id="Phobius"/>
    </source>
</evidence>
<evidence type="ECO:0000256" key="1">
    <source>
        <dbReference type="SAM" id="MobiDB-lite"/>
    </source>
</evidence>
<accession>A0A9P4P5I2</accession>
<protein>
    <submittedName>
        <fullName evidence="3">Uncharacterized protein</fullName>
    </submittedName>
</protein>
<keyword evidence="2" id="KW-0812">Transmembrane</keyword>
<evidence type="ECO:0000313" key="3">
    <source>
        <dbReference type="EMBL" id="KAF2437133.1"/>
    </source>
</evidence>
<sequence>MSEAIVQKRGRPRKVVDVDPTPPTSKEVPQAKPSPKRKAVAKSATAVPKSNAGPVKAKAKASTPTANKVDLKVKTVSLRATKASNILAPKSKLLPNAVIESRILQELAELEGNKENKKFTESAKKTQTTTEDQEVETILPHSKETQTQIKLLGVEPTAKIETVVPHKTYTKPSKETQITIELSEVEPIPKIEPIPSLPVTTQPSQSPIQIPTHQASNMPNTPIPLLYAHNPNTSILQQAAYMSTKSKTSQTDTKPRTLPLKGFVSAAELNRFAVEELSSRRGPGSGAEYTRTAQLKAEAPVTQPGQVDPKKYRLFARRITSIIVAAPIVIVTSYYLYQRLFLGVEPKRFLQSPMLSARPPAPKEGGTTT</sequence>
<dbReference type="Proteomes" id="UP000800235">
    <property type="component" value="Unassembled WGS sequence"/>
</dbReference>
<keyword evidence="2" id="KW-0472">Membrane</keyword>
<feature type="transmembrane region" description="Helical" evidence="2">
    <location>
        <begin position="319"/>
        <end position="337"/>
    </location>
</feature>
<keyword evidence="2" id="KW-1133">Transmembrane helix</keyword>
<evidence type="ECO:0000313" key="4">
    <source>
        <dbReference type="Proteomes" id="UP000800235"/>
    </source>
</evidence>
<name>A0A9P4P5I2_9PEZI</name>
<feature type="region of interest" description="Disordered" evidence="1">
    <location>
        <begin position="1"/>
        <end position="66"/>
    </location>
</feature>
<dbReference type="EMBL" id="MU007009">
    <property type="protein sequence ID" value="KAF2437133.1"/>
    <property type="molecule type" value="Genomic_DNA"/>
</dbReference>
<reference evidence="3" key="1">
    <citation type="journal article" date="2020" name="Stud. Mycol.">
        <title>101 Dothideomycetes genomes: a test case for predicting lifestyles and emergence of pathogens.</title>
        <authorList>
            <person name="Haridas S."/>
            <person name="Albert R."/>
            <person name="Binder M."/>
            <person name="Bloem J."/>
            <person name="Labutti K."/>
            <person name="Salamov A."/>
            <person name="Andreopoulos B."/>
            <person name="Baker S."/>
            <person name="Barry K."/>
            <person name="Bills G."/>
            <person name="Bluhm B."/>
            <person name="Cannon C."/>
            <person name="Castanera R."/>
            <person name="Culley D."/>
            <person name="Daum C."/>
            <person name="Ezra D."/>
            <person name="Gonzalez J."/>
            <person name="Henrissat B."/>
            <person name="Kuo A."/>
            <person name="Liang C."/>
            <person name="Lipzen A."/>
            <person name="Lutzoni F."/>
            <person name="Magnuson J."/>
            <person name="Mondo S."/>
            <person name="Nolan M."/>
            <person name="Ohm R."/>
            <person name="Pangilinan J."/>
            <person name="Park H.-J."/>
            <person name="Ramirez L."/>
            <person name="Alfaro M."/>
            <person name="Sun H."/>
            <person name="Tritt A."/>
            <person name="Yoshinaga Y."/>
            <person name="Zwiers L.-H."/>
            <person name="Turgeon B."/>
            <person name="Goodwin S."/>
            <person name="Spatafora J."/>
            <person name="Crous P."/>
            <person name="Grigoriev I."/>
        </authorList>
    </citation>
    <scope>NUCLEOTIDE SEQUENCE</scope>
    <source>
        <strain evidence="3">CBS 130266</strain>
    </source>
</reference>
<dbReference type="OrthoDB" id="3784821at2759"/>
<comment type="caution">
    <text evidence="3">The sequence shown here is derived from an EMBL/GenBank/DDBJ whole genome shotgun (WGS) entry which is preliminary data.</text>
</comment>
<gene>
    <name evidence="3" type="ORF">EJ08DRAFT_728807</name>
</gene>
<proteinExistence type="predicted"/>
<dbReference type="AlphaFoldDB" id="A0A9P4P5I2"/>
<organism evidence="3 4">
    <name type="scientific">Tothia fuscella</name>
    <dbReference type="NCBI Taxonomy" id="1048955"/>
    <lineage>
        <taxon>Eukaryota</taxon>
        <taxon>Fungi</taxon>
        <taxon>Dikarya</taxon>
        <taxon>Ascomycota</taxon>
        <taxon>Pezizomycotina</taxon>
        <taxon>Dothideomycetes</taxon>
        <taxon>Pleosporomycetidae</taxon>
        <taxon>Venturiales</taxon>
        <taxon>Cylindrosympodiaceae</taxon>
        <taxon>Tothia</taxon>
    </lineage>
</organism>